<keyword evidence="1" id="KW-0805">Transcription regulation</keyword>
<reference evidence="7 8" key="1">
    <citation type="submission" date="2018-04" db="EMBL/GenBank/DDBJ databases">
        <title>Genomic Encyclopedia of Type Strains, Phase IV (KMG-IV): sequencing the most valuable type-strain genomes for metagenomic binning, comparative biology and taxonomic classification.</title>
        <authorList>
            <person name="Goeker M."/>
        </authorList>
    </citation>
    <scope>NUCLEOTIDE SEQUENCE [LARGE SCALE GENOMIC DNA]</scope>
    <source>
        <strain evidence="7 8">DSM 45771</strain>
    </source>
</reference>
<evidence type="ECO:0000259" key="6">
    <source>
        <dbReference type="PROSITE" id="PS50977"/>
    </source>
</evidence>
<sequence>MPRISDERRAANRAVILDAARRCFARDGFHQTSMPDLVAEAGISAGAFYRYFASKEEIVREIAHETFVNLASGLVATLERLDAPSVADVVEVITTALSAATFTADGREIDLDVQARVAVDAWGAVLRDEGLRREAGQGLRRFDAGIAGALARGQAAGRVSAGLDVADGAALVVSLLPGLILRRAAFGTDASAVGRAAAALLDAPAATRTGAHRSRTLPSASSPLSQE</sequence>
<proteinExistence type="predicted"/>
<evidence type="ECO:0000313" key="8">
    <source>
        <dbReference type="Proteomes" id="UP000245639"/>
    </source>
</evidence>
<dbReference type="PANTHER" id="PTHR47506:SF1">
    <property type="entry name" value="HTH-TYPE TRANSCRIPTIONAL REGULATOR YJDC"/>
    <property type="match status" value="1"/>
</dbReference>
<dbReference type="InterPro" id="IPR023772">
    <property type="entry name" value="DNA-bd_HTH_TetR-type_CS"/>
</dbReference>
<protein>
    <submittedName>
        <fullName evidence="7">TetR family transcriptional regulator</fullName>
    </submittedName>
</protein>
<dbReference type="RefSeq" id="WP_165825550.1">
    <property type="nucleotide sequence ID" value="NZ_QEKW01000002.1"/>
</dbReference>
<evidence type="ECO:0000256" key="1">
    <source>
        <dbReference type="ARBA" id="ARBA00023015"/>
    </source>
</evidence>
<dbReference type="Gene3D" id="1.10.357.10">
    <property type="entry name" value="Tetracycline Repressor, domain 2"/>
    <property type="match status" value="1"/>
</dbReference>
<dbReference type="EMBL" id="QEKW01000002">
    <property type="protein sequence ID" value="PVZ12876.1"/>
    <property type="molecule type" value="Genomic_DNA"/>
</dbReference>
<dbReference type="SUPFAM" id="SSF48498">
    <property type="entry name" value="Tetracyclin repressor-like, C-terminal domain"/>
    <property type="match status" value="1"/>
</dbReference>
<feature type="DNA-binding region" description="H-T-H motif" evidence="4">
    <location>
        <begin position="33"/>
        <end position="52"/>
    </location>
</feature>
<evidence type="ECO:0000256" key="3">
    <source>
        <dbReference type="ARBA" id="ARBA00023163"/>
    </source>
</evidence>
<dbReference type="GO" id="GO:0003677">
    <property type="term" value="F:DNA binding"/>
    <property type="evidence" value="ECO:0007669"/>
    <property type="project" value="UniProtKB-UniRule"/>
</dbReference>
<dbReference type="PANTHER" id="PTHR47506">
    <property type="entry name" value="TRANSCRIPTIONAL REGULATORY PROTEIN"/>
    <property type="match status" value="1"/>
</dbReference>
<dbReference type="InterPro" id="IPR009057">
    <property type="entry name" value="Homeodomain-like_sf"/>
</dbReference>
<evidence type="ECO:0000313" key="7">
    <source>
        <dbReference type="EMBL" id="PVZ12876.1"/>
    </source>
</evidence>
<feature type="domain" description="HTH tetR-type" evidence="6">
    <location>
        <begin position="10"/>
        <end position="70"/>
    </location>
</feature>
<dbReference type="InterPro" id="IPR036271">
    <property type="entry name" value="Tet_transcr_reg_TetR-rel_C_sf"/>
</dbReference>
<dbReference type="InterPro" id="IPR001647">
    <property type="entry name" value="HTH_TetR"/>
</dbReference>
<dbReference type="Proteomes" id="UP000245639">
    <property type="component" value="Unassembled WGS sequence"/>
</dbReference>
<organism evidence="7 8">
    <name type="scientific">Actinomycetospora cinnamomea</name>
    <dbReference type="NCBI Taxonomy" id="663609"/>
    <lineage>
        <taxon>Bacteria</taxon>
        <taxon>Bacillati</taxon>
        <taxon>Actinomycetota</taxon>
        <taxon>Actinomycetes</taxon>
        <taxon>Pseudonocardiales</taxon>
        <taxon>Pseudonocardiaceae</taxon>
        <taxon>Actinomycetospora</taxon>
    </lineage>
</organism>
<name>A0A2U1FL76_9PSEU</name>
<gene>
    <name evidence="7" type="ORF">C8D89_10224</name>
</gene>
<accession>A0A2U1FL76</accession>
<feature type="compositionally biased region" description="Polar residues" evidence="5">
    <location>
        <begin position="216"/>
        <end position="227"/>
    </location>
</feature>
<keyword evidence="3" id="KW-0804">Transcription</keyword>
<evidence type="ECO:0000256" key="2">
    <source>
        <dbReference type="ARBA" id="ARBA00023125"/>
    </source>
</evidence>
<feature type="region of interest" description="Disordered" evidence="5">
    <location>
        <begin position="208"/>
        <end position="227"/>
    </location>
</feature>
<dbReference type="PROSITE" id="PS50977">
    <property type="entry name" value="HTH_TETR_2"/>
    <property type="match status" value="1"/>
</dbReference>
<evidence type="ECO:0000256" key="5">
    <source>
        <dbReference type="SAM" id="MobiDB-lite"/>
    </source>
</evidence>
<comment type="caution">
    <text evidence="7">The sequence shown here is derived from an EMBL/GenBank/DDBJ whole genome shotgun (WGS) entry which is preliminary data.</text>
</comment>
<dbReference type="PRINTS" id="PR00455">
    <property type="entry name" value="HTHTETR"/>
</dbReference>
<dbReference type="SUPFAM" id="SSF46689">
    <property type="entry name" value="Homeodomain-like"/>
    <property type="match status" value="1"/>
</dbReference>
<dbReference type="AlphaFoldDB" id="A0A2U1FL76"/>
<dbReference type="Pfam" id="PF00440">
    <property type="entry name" value="TetR_N"/>
    <property type="match status" value="1"/>
</dbReference>
<dbReference type="PROSITE" id="PS01081">
    <property type="entry name" value="HTH_TETR_1"/>
    <property type="match status" value="1"/>
</dbReference>
<keyword evidence="2 4" id="KW-0238">DNA-binding</keyword>
<evidence type="ECO:0000256" key="4">
    <source>
        <dbReference type="PROSITE-ProRule" id="PRU00335"/>
    </source>
</evidence>
<keyword evidence="8" id="KW-1185">Reference proteome</keyword>